<dbReference type="KEGG" id="pbk:Back11_44130"/>
<sequence>MRANLALKPVSFLVKFSINAVVLAFSLSCIFPVLWLINSSLREDKDFLGNITALALDPRFDNYKRAIFTGKMGTYFMNSAYLSIVSVIIGTVLAFIVGYFLSRYRFKGRNLIYLLFLSGMIVPTLSLLIPVFIQFKLLGLGDAWYTLFLPYIAYSLPMSVILIEGFVKTVSYEIEEAAIMEGAKTSDLLFRVMFPLCKPIISTIIIFNFIGTWNEFPFSLILVNNPALRTVSVGLNDFNQMYTTQYTLFMAALVAVTLPVILIYSIFSKYIIQGMTAGAVKG</sequence>
<dbReference type="PANTHER" id="PTHR43744:SF12">
    <property type="entry name" value="ABC TRANSPORTER PERMEASE PROTEIN MG189-RELATED"/>
    <property type="match status" value="1"/>
</dbReference>
<feature type="transmembrane region" description="Helical" evidence="7">
    <location>
        <begin position="188"/>
        <end position="210"/>
    </location>
</feature>
<dbReference type="AlphaFoldDB" id="A0A3G9JG77"/>
<name>A0A3G9JG77_9BACL</name>
<dbReference type="InterPro" id="IPR000515">
    <property type="entry name" value="MetI-like"/>
</dbReference>
<dbReference type="PROSITE" id="PS50928">
    <property type="entry name" value="ABC_TM1"/>
    <property type="match status" value="1"/>
</dbReference>
<organism evidence="8 9">
    <name type="scientific">Paenibacillus baekrokdamisoli</name>
    <dbReference type="NCBI Taxonomy" id="1712516"/>
    <lineage>
        <taxon>Bacteria</taxon>
        <taxon>Bacillati</taxon>
        <taxon>Bacillota</taxon>
        <taxon>Bacilli</taxon>
        <taxon>Bacillales</taxon>
        <taxon>Paenibacillaceae</taxon>
        <taxon>Paenibacillus</taxon>
    </lineage>
</organism>
<keyword evidence="6 7" id="KW-0472">Membrane</keyword>
<dbReference type="InterPro" id="IPR035906">
    <property type="entry name" value="MetI-like_sf"/>
</dbReference>
<evidence type="ECO:0000256" key="2">
    <source>
        <dbReference type="ARBA" id="ARBA00022448"/>
    </source>
</evidence>
<protein>
    <submittedName>
        <fullName evidence="8">ABC transporter permease</fullName>
    </submittedName>
</protein>
<dbReference type="CDD" id="cd06261">
    <property type="entry name" value="TM_PBP2"/>
    <property type="match status" value="1"/>
</dbReference>
<dbReference type="PANTHER" id="PTHR43744">
    <property type="entry name" value="ABC TRANSPORTER PERMEASE PROTEIN MG189-RELATED-RELATED"/>
    <property type="match status" value="1"/>
</dbReference>
<dbReference type="EMBL" id="AP019308">
    <property type="protein sequence ID" value="BBH23068.1"/>
    <property type="molecule type" value="Genomic_DNA"/>
</dbReference>
<keyword evidence="5 7" id="KW-1133">Transmembrane helix</keyword>
<evidence type="ECO:0000256" key="3">
    <source>
        <dbReference type="ARBA" id="ARBA00022475"/>
    </source>
</evidence>
<evidence type="ECO:0000256" key="6">
    <source>
        <dbReference type="ARBA" id="ARBA00023136"/>
    </source>
</evidence>
<comment type="subcellular location">
    <subcellularLocation>
        <location evidence="1 7">Cell membrane</location>
        <topology evidence="1 7">Multi-pass membrane protein</topology>
    </subcellularLocation>
</comment>
<dbReference type="Gene3D" id="1.10.3720.10">
    <property type="entry name" value="MetI-like"/>
    <property type="match status" value="1"/>
</dbReference>
<dbReference type="GO" id="GO:0055085">
    <property type="term" value="P:transmembrane transport"/>
    <property type="evidence" value="ECO:0007669"/>
    <property type="project" value="InterPro"/>
</dbReference>
<evidence type="ECO:0000313" key="8">
    <source>
        <dbReference type="EMBL" id="BBH23068.1"/>
    </source>
</evidence>
<evidence type="ECO:0000256" key="4">
    <source>
        <dbReference type="ARBA" id="ARBA00022692"/>
    </source>
</evidence>
<accession>A0A3G9JG77</accession>
<comment type="similarity">
    <text evidence="7">Belongs to the binding-protein-dependent transport system permease family.</text>
</comment>
<feature type="transmembrane region" description="Helical" evidence="7">
    <location>
        <begin position="145"/>
        <end position="167"/>
    </location>
</feature>
<feature type="transmembrane region" description="Helical" evidence="7">
    <location>
        <begin position="80"/>
        <end position="101"/>
    </location>
</feature>
<evidence type="ECO:0000256" key="1">
    <source>
        <dbReference type="ARBA" id="ARBA00004651"/>
    </source>
</evidence>
<proteinExistence type="inferred from homology"/>
<feature type="transmembrane region" description="Helical" evidence="7">
    <location>
        <begin position="113"/>
        <end position="133"/>
    </location>
</feature>
<keyword evidence="2 7" id="KW-0813">Transport</keyword>
<dbReference type="Proteomes" id="UP000275368">
    <property type="component" value="Chromosome"/>
</dbReference>
<feature type="transmembrane region" description="Helical" evidence="7">
    <location>
        <begin position="246"/>
        <end position="267"/>
    </location>
</feature>
<evidence type="ECO:0000313" key="9">
    <source>
        <dbReference type="Proteomes" id="UP000275368"/>
    </source>
</evidence>
<keyword evidence="3" id="KW-1003">Cell membrane</keyword>
<dbReference type="RefSeq" id="WP_125662138.1">
    <property type="nucleotide sequence ID" value="NZ_AP019308.1"/>
</dbReference>
<keyword evidence="9" id="KW-1185">Reference proteome</keyword>
<dbReference type="PROSITE" id="PS51257">
    <property type="entry name" value="PROKAR_LIPOPROTEIN"/>
    <property type="match status" value="1"/>
</dbReference>
<feature type="transmembrane region" description="Helical" evidence="7">
    <location>
        <begin position="12"/>
        <end position="37"/>
    </location>
</feature>
<dbReference type="OrthoDB" id="187395at2"/>
<evidence type="ECO:0000256" key="7">
    <source>
        <dbReference type="RuleBase" id="RU363032"/>
    </source>
</evidence>
<dbReference type="SUPFAM" id="SSF161098">
    <property type="entry name" value="MetI-like"/>
    <property type="match status" value="1"/>
</dbReference>
<evidence type="ECO:0000256" key="5">
    <source>
        <dbReference type="ARBA" id="ARBA00022989"/>
    </source>
</evidence>
<reference evidence="8 9" key="1">
    <citation type="submission" date="2018-11" db="EMBL/GenBank/DDBJ databases">
        <title>Complete genome sequence of Paenibacillus baekrokdamisoli strain KCTC 33723.</title>
        <authorList>
            <person name="Kang S.W."/>
            <person name="Lee K.C."/>
            <person name="Kim K.K."/>
            <person name="Kim J.S."/>
            <person name="Kim D.S."/>
            <person name="Ko S.H."/>
            <person name="Yang S.H."/>
            <person name="Lee J.S."/>
        </authorList>
    </citation>
    <scope>NUCLEOTIDE SEQUENCE [LARGE SCALE GENOMIC DNA]</scope>
    <source>
        <strain evidence="8 9">KCTC 33723</strain>
    </source>
</reference>
<dbReference type="GO" id="GO:0005886">
    <property type="term" value="C:plasma membrane"/>
    <property type="evidence" value="ECO:0007669"/>
    <property type="project" value="UniProtKB-SubCell"/>
</dbReference>
<gene>
    <name evidence="8" type="ORF">Back11_44130</name>
</gene>
<dbReference type="Pfam" id="PF00528">
    <property type="entry name" value="BPD_transp_1"/>
    <property type="match status" value="1"/>
</dbReference>
<keyword evidence="4 7" id="KW-0812">Transmembrane</keyword>